<feature type="region of interest" description="Disordered" evidence="1">
    <location>
        <begin position="1"/>
        <end position="37"/>
    </location>
</feature>
<proteinExistence type="predicted"/>
<dbReference type="EMBL" id="BAAARN010000001">
    <property type="protein sequence ID" value="GAA2736796.1"/>
    <property type="molecule type" value="Genomic_DNA"/>
</dbReference>
<evidence type="ECO:0000256" key="1">
    <source>
        <dbReference type="SAM" id="MobiDB-lite"/>
    </source>
</evidence>
<keyword evidence="3" id="KW-1185">Reference proteome</keyword>
<gene>
    <name evidence="2" type="ORF">GCM10009867_22170</name>
</gene>
<accession>A0ABP6H736</accession>
<dbReference type="Proteomes" id="UP001501326">
    <property type="component" value="Unassembled WGS sequence"/>
</dbReference>
<dbReference type="RefSeq" id="WP_344193117.1">
    <property type="nucleotide sequence ID" value="NZ_BAAARN010000001.1"/>
</dbReference>
<reference evidence="3" key="1">
    <citation type="journal article" date="2019" name="Int. J. Syst. Evol. Microbiol.">
        <title>The Global Catalogue of Microorganisms (GCM) 10K type strain sequencing project: providing services to taxonomists for standard genome sequencing and annotation.</title>
        <authorList>
            <consortium name="The Broad Institute Genomics Platform"/>
            <consortium name="The Broad Institute Genome Sequencing Center for Infectious Disease"/>
            <person name="Wu L."/>
            <person name="Ma J."/>
        </authorList>
    </citation>
    <scope>NUCLEOTIDE SEQUENCE [LARGE SCALE GENOMIC DNA]</scope>
    <source>
        <strain evidence="3">JCM 16378</strain>
    </source>
</reference>
<protein>
    <submittedName>
        <fullName evidence="2">Uncharacterized protein</fullName>
    </submittedName>
</protein>
<evidence type="ECO:0000313" key="2">
    <source>
        <dbReference type="EMBL" id="GAA2736796.1"/>
    </source>
</evidence>
<feature type="compositionally biased region" description="Low complexity" evidence="1">
    <location>
        <begin position="120"/>
        <end position="132"/>
    </location>
</feature>
<evidence type="ECO:0000313" key="3">
    <source>
        <dbReference type="Proteomes" id="UP001501326"/>
    </source>
</evidence>
<feature type="region of interest" description="Disordered" evidence="1">
    <location>
        <begin position="49"/>
        <end position="86"/>
    </location>
</feature>
<feature type="region of interest" description="Disordered" evidence="1">
    <location>
        <begin position="120"/>
        <end position="154"/>
    </location>
</feature>
<name>A0ABP6H736_9MICO</name>
<comment type="caution">
    <text evidence="2">The sequence shown here is derived from an EMBL/GenBank/DDBJ whole genome shotgun (WGS) entry which is preliminary data.</text>
</comment>
<sequence length="261" mass="25570">MTTPPVPPGRPEDHDDPTGVRALLAGLGDPGPMPADLVDRINASIAAEQLSRSEAASGPGSEGDRDGAGRVVPLRRQRSWPSGPSWPKIGLAAAAVAAVALGVPAVLGTGPGGVVASLSSSDNNASNADTAAGSKAEVAPDSGNRAASGTGRVQVAHSGTAYTSTKLTTQARGTLDRAYGAGAGTDSSAGPAATTEKGLRECLTALGVATWMPVTGDVGTYDGTPAVVAVVSSDTGQSVYAVAPDCDATHAAIMAGPLPLG</sequence>
<organism evidence="2 3">
    <name type="scientific">Pedococcus aerophilus</name>
    <dbReference type="NCBI Taxonomy" id="436356"/>
    <lineage>
        <taxon>Bacteria</taxon>
        <taxon>Bacillati</taxon>
        <taxon>Actinomycetota</taxon>
        <taxon>Actinomycetes</taxon>
        <taxon>Micrococcales</taxon>
        <taxon>Intrasporangiaceae</taxon>
        <taxon>Pedococcus</taxon>
    </lineage>
</organism>